<dbReference type="InterPro" id="IPR042122">
    <property type="entry name" value="Ser_AcTrfase_N_sf"/>
</dbReference>
<dbReference type="EMBL" id="JADWYK010000001">
    <property type="protein sequence ID" value="MBG8552306.1"/>
    <property type="molecule type" value="Genomic_DNA"/>
</dbReference>
<sequence>MSSSSPVAAFVYTLTHAHQHATAPLPGAAWYRLSEQLLGLLFPDRAERPFATEDAVAATLLQLEADMRVLLVALPLPATPAEIAGQFFAGLPLLREQLLADAAAIAAADPAAHGLPEVIRTYPGFYAIALHRLAHALYQLQVPQLPRIISEYAHARTGIDIHPGARIGASFCIDHGTGIVIGETAVIGAHVKVFQGVTLGALSVGKHLQGIKRHPTIEDYAVIYAGATILGGSTVVGSHSIIGGNVWLTESVPSHSRVYHRAQIHVTRNEDPNADLTFSI</sequence>
<dbReference type="Proteomes" id="UP000601099">
    <property type="component" value="Unassembled WGS sequence"/>
</dbReference>
<keyword evidence="1" id="KW-0028">Amino-acid biosynthesis</keyword>
<accession>A0ABS0KWW9</accession>
<dbReference type="SUPFAM" id="SSF51161">
    <property type="entry name" value="Trimeric LpxA-like enzymes"/>
    <property type="match status" value="1"/>
</dbReference>
<keyword evidence="5" id="KW-1185">Reference proteome</keyword>
<evidence type="ECO:0000256" key="1">
    <source>
        <dbReference type="ARBA" id="ARBA00022605"/>
    </source>
</evidence>
<name>A0ABS0KWW9_9BACT</name>
<keyword evidence="2" id="KW-0808">Transferase</keyword>
<reference evidence="4 5" key="1">
    <citation type="submission" date="2020-11" db="EMBL/GenBank/DDBJ databases">
        <title>Hymenobacter sp.</title>
        <authorList>
            <person name="Kim M.K."/>
        </authorList>
    </citation>
    <scope>NUCLEOTIDE SEQUENCE [LARGE SCALE GENOMIC DNA]</scope>
    <source>
        <strain evidence="4 5">BT594</strain>
    </source>
</reference>
<proteinExistence type="predicted"/>
<protein>
    <submittedName>
        <fullName evidence="4">Serine acetyltransferase</fullName>
    </submittedName>
</protein>
<gene>
    <name evidence="4" type="ORF">I5L79_02050</name>
</gene>
<keyword evidence="3" id="KW-0012">Acyltransferase</keyword>
<organism evidence="4 5">
    <name type="scientific">Hymenobacter guriensis</name>
    <dbReference type="NCBI Taxonomy" id="2793065"/>
    <lineage>
        <taxon>Bacteria</taxon>
        <taxon>Pseudomonadati</taxon>
        <taxon>Bacteroidota</taxon>
        <taxon>Cytophagia</taxon>
        <taxon>Cytophagales</taxon>
        <taxon>Hymenobacteraceae</taxon>
        <taxon>Hymenobacter</taxon>
    </lineage>
</organism>
<comment type="caution">
    <text evidence="4">The sequence shown here is derived from an EMBL/GenBank/DDBJ whole genome shotgun (WGS) entry which is preliminary data.</text>
</comment>
<evidence type="ECO:0000256" key="2">
    <source>
        <dbReference type="ARBA" id="ARBA00022679"/>
    </source>
</evidence>
<evidence type="ECO:0000313" key="4">
    <source>
        <dbReference type="EMBL" id="MBG8552306.1"/>
    </source>
</evidence>
<dbReference type="Gene3D" id="2.160.10.10">
    <property type="entry name" value="Hexapeptide repeat proteins"/>
    <property type="match status" value="1"/>
</dbReference>
<evidence type="ECO:0000256" key="3">
    <source>
        <dbReference type="ARBA" id="ARBA00023315"/>
    </source>
</evidence>
<dbReference type="CDD" id="cd03354">
    <property type="entry name" value="LbH_SAT"/>
    <property type="match status" value="1"/>
</dbReference>
<dbReference type="RefSeq" id="WP_196953345.1">
    <property type="nucleotide sequence ID" value="NZ_JADWYK010000001.1"/>
</dbReference>
<dbReference type="PANTHER" id="PTHR42811">
    <property type="entry name" value="SERINE ACETYLTRANSFERASE"/>
    <property type="match status" value="1"/>
</dbReference>
<dbReference type="Gene3D" id="1.10.3130.10">
    <property type="entry name" value="serine acetyltransferase, domain 1"/>
    <property type="match status" value="1"/>
</dbReference>
<dbReference type="InterPro" id="IPR011004">
    <property type="entry name" value="Trimer_LpxA-like_sf"/>
</dbReference>
<dbReference type="InterPro" id="IPR045304">
    <property type="entry name" value="LbH_SAT"/>
</dbReference>
<evidence type="ECO:0000313" key="5">
    <source>
        <dbReference type="Proteomes" id="UP000601099"/>
    </source>
</evidence>